<feature type="domain" description="Calcineurin-like phosphoesterase" evidence="2">
    <location>
        <begin position="74"/>
        <end position="251"/>
    </location>
</feature>
<dbReference type="GO" id="GO:0016791">
    <property type="term" value="F:phosphatase activity"/>
    <property type="evidence" value="ECO:0007669"/>
    <property type="project" value="TreeGrafter"/>
</dbReference>
<dbReference type="InterPro" id="IPR029052">
    <property type="entry name" value="Metallo-depent_PP-like"/>
</dbReference>
<dbReference type="OrthoDB" id="10267127at2759"/>
<accession>A0A8W8NXZ3</accession>
<evidence type="ECO:0000313" key="4">
    <source>
        <dbReference type="Proteomes" id="UP000005408"/>
    </source>
</evidence>
<dbReference type="OMA" id="WVVYGHT"/>
<keyword evidence="1" id="KW-0472">Membrane</keyword>
<dbReference type="GO" id="GO:0005737">
    <property type="term" value="C:cytoplasm"/>
    <property type="evidence" value="ECO:0007669"/>
    <property type="project" value="TreeGrafter"/>
</dbReference>
<name>A0A8W8NXZ3_MAGGI</name>
<keyword evidence="1" id="KW-0812">Transmembrane</keyword>
<dbReference type="EnsemblMetazoa" id="G7399.4">
    <property type="protein sequence ID" value="G7399.4:cds"/>
    <property type="gene ID" value="G7399"/>
</dbReference>
<dbReference type="CDD" id="cd00144">
    <property type="entry name" value="MPP_PPP_family"/>
    <property type="match status" value="1"/>
</dbReference>
<dbReference type="PANTHER" id="PTHR42850">
    <property type="entry name" value="METALLOPHOSPHOESTERASE"/>
    <property type="match status" value="1"/>
</dbReference>
<feature type="transmembrane region" description="Helical" evidence="1">
    <location>
        <begin position="12"/>
        <end position="35"/>
    </location>
</feature>
<organism evidence="3 4">
    <name type="scientific">Magallana gigas</name>
    <name type="common">Pacific oyster</name>
    <name type="synonym">Crassostrea gigas</name>
    <dbReference type="NCBI Taxonomy" id="29159"/>
    <lineage>
        <taxon>Eukaryota</taxon>
        <taxon>Metazoa</taxon>
        <taxon>Spiralia</taxon>
        <taxon>Lophotrochozoa</taxon>
        <taxon>Mollusca</taxon>
        <taxon>Bivalvia</taxon>
        <taxon>Autobranchia</taxon>
        <taxon>Pteriomorphia</taxon>
        <taxon>Ostreida</taxon>
        <taxon>Ostreoidea</taxon>
        <taxon>Ostreidae</taxon>
        <taxon>Magallana</taxon>
    </lineage>
</organism>
<proteinExistence type="predicted"/>
<evidence type="ECO:0000259" key="2">
    <source>
        <dbReference type="Pfam" id="PF00149"/>
    </source>
</evidence>
<dbReference type="Gene3D" id="3.60.21.10">
    <property type="match status" value="1"/>
</dbReference>
<protein>
    <recommendedName>
        <fullName evidence="2">Calcineurin-like phosphoesterase domain-containing protein</fullName>
    </recommendedName>
</protein>
<dbReference type="GO" id="GO:0000298">
    <property type="term" value="F:endopolyphosphatase activity"/>
    <property type="evidence" value="ECO:0007669"/>
    <property type="project" value="TreeGrafter"/>
</dbReference>
<dbReference type="PANTHER" id="PTHR42850:SF4">
    <property type="entry name" value="ZINC-DEPENDENT ENDOPOLYPHOSPHATASE"/>
    <property type="match status" value="1"/>
</dbReference>
<dbReference type="EnsemblMetazoa" id="G7399.1">
    <property type="protein sequence ID" value="G7399.1:cds"/>
    <property type="gene ID" value="G7399"/>
</dbReference>
<dbReference type="Proteomes" id="UP000005408">
    <property type="component" value="Unassembled WGS sequence"/>
</dbReference>
<keyword evidence="4" id="KW-1185">Reference proteome</keyword>
<dbReference type="EnsemblMetazoa" id="G7399.3">
    <property type="protein sequence ID" value="G7399.3:cds"/>
    <property type="gene ID" value="G7399"/>
</dbReference>
<sequence length="299" mass="33364">MICSSAARSRIKICFVSVIMAALLANIVGLVSRLLTSHSQRSVLSHQSRTSKYKLPYPETPHLVLNEDAIRGRKVLIVGDVHGCLREMEELLQEAKSKFPDQEILPIFVGDLLSKGPFPVETLKKLQKIEHYAVRGNHDEAVLRQALSLKKEKLYQLPPKYSWVPNLSDDDIGYLRELPYTISIPSLSVIIVHAGLVPGIPLTEQELTNMIIMRNLVKSREGTLSAAELTNEGEAWASFWPGPDHVYFGHDARRKLQKHAHATGLDTGCVYGNQLTGAVVTKDSTELIHVKAKQVYKET</sequence>
<dbReference type="SUPFAM" id="SSF56300">
    <property type="entry name" value="Metallo-dependent phosphatases"/>
    <property type="match status" value="1"/>
</dbReference>
<dbReference type="Pfam" id="PF00149">
    <property type="entry name" value="Metallophos"/>
    <property type="match status" value="1"/>
</dbReference>
<dbReference type="InterPro" id="IPR050126">
    <property type="entry name" value="Ap4A_hydrolase"/>
</dbReference>
<dbReference type="GO" id="GO:0006798">
    <property type="term" value="P:polyphosphate catabolic process"/>
    <property type="evidence" value="ECO:0007669"/>
    <property type="project" value="TreeGrafter"/>
</dbReference>
<evidence type="ECO:0000313" key="3">
    <source>
        <dbReference type="EnsemblMetazoa" id="G7399.4:cds"/>
    </source>
</evidence>
<keyword evidence="1" id="KW-1133">Transmembrane helix</keyword>
<dbReference type="AlphaFoldDB" id="A0A8W8NXZ3"/>
<dbReference type="InterPro" id="IPR004843">
    <property type="entry name" value="Calcineurin-like_PHP"/>
</dbReference>
<dbReference type="EnsemblMetazoa" id="G7399.2">
    <property type="protein sequence ID" value="G7399.2:cds"/>
    <property type="gene ID" value="G7399"/>
</dbReference>
<reference evidence="3" key="1">
    <citation type="submission" date="2022-08" db="UniProtKB">
        <authorList>
            <consortium name="EnsemblMetazoa"/>
        </authorList>
    </citation>
    <scope>IDENTIFICATION</scope>
    <source>
        <strain evidence="3">05x7-T-G4-1.051#20</strain>
    </source>
</reference>
<evidence type="ECO:0000256" key="1">
    <source>
        <dbReference type="SAM" id="Phobius"/>
    </source>
</evidence>